<accession>A0ABW5J7Q3</accession>
<dbReference type="Pfam" id="PF12867">
    <property type="entry name" value="DinB_2"/>
    <property type="match status" value="1"/>
</dbReference>
<evidence type="ECO:0000313" key="2">
    <source>
        <dbReference type="EMBL" id="MFD2521133.1"/>
    </source>
</evidence>
<dbReference type="Gene3D" id="1.20.120.450">
    <property type="entry name" value="dinb family like domain"/>
    <property type="match status" value="1"/>
</dbReference>
<dbReference type="InterPro" id="IPR034660">
    <property type="entry name" value="DinB/YfiT-like"/>
</dbReference>
<name>A0ABW5J7Q3_9BACT</name>
<dbReference type="Proteomes" id="UP001597510">
    <property type="component" value="Unassembled WGS sequence"/>
</dbReference>
<evidence type="ECO:0000259" key="1">
    <source>
        <dbReference type="Pfam" id="PF12867"/>
    </source>
</evidence>
<organism evidence="2 3">
    <name type="scientific">Emticicia soli</name>
    <dbReference type="NCBI Taxonomy" id="2027878"/>
    <lineage>
        <taxon>Bacteria</taxon>
        <taxon>Pseudomonadati</taxon>
        <taxon>Bacteroidota</taxon>
        <taxon>Cytophagia</taxon>
        <taxon>Cytophagales</taxon>
        <taxon>Leadbetterellaceae</taxon>
        <taxon>Emticicia</taxon>
    </lineage>
</organism>
<sequence>MRKPELESALQARFMNIAQEIEGIDESLFFAPIGEKWSIAENLLHLTQSAKVLNQALAMPKDVLITQFKKLERPIMEYDEIVSNYLAVLATGLKARGAFVPVLPENPSKEMLLNSFMKHHKTLVNYLNEFSEIELDQVTIPHPVLKLLSTREMYYFMYYHLEHHQKAIHRAM</sequence>
<comment type="caution">
    <text evidence="2">The sequence shown here is derived from an EMBL/GenBank/DDBJ whole genome shotgun (WGS) entry which is preliminary data.</text>
</comment>
<proteinExistence type="predicted"/>
<dbReference type="SUPFAM" id="SSF109854">
    <property type="entry name" value="DinB/YfiT-like putative metalloenzymes"/>
    <property type="match status" value="1"/>
</dbReference>
<feature type="domain" description="DinB-like" evidence="1">
    <location>
        <begin position="16"/>
        <end position="166"/>
    </location>
</feature>
<dbReference type="InterPro" id="IPR024775">
    <property type="entry name" value="DinB-like"/>
</dbReference>
<protein>
    <submittedName>
        <fullName evidence="2">DinB family protein</fullName>
    </submittedName>
</protein>
<keyword evidence="3" id="KW-1185">Reference proteome</keyword>
<dbReference type="EMBL" id="JBHULC010000008">
    <property type="protein sequence ID" value="MFD2521133.1"/>
    <property type="molecule type" value="Genomic_DNA"/>
</dbReference>
<evidence type="ECO:0000313" key="3">
    <source>
        <dbReference type="Proteomes" id="UP001597510"/>
    </source>
</evidence>
<dbReference type="RefSeq" id="WP_340234740.1">
    <property type="nucleotide sequence ID" value="NZ_JBBEWC010000003.1"/>
</dbReference>
<gene>
    <name evidence="2" type="ORF">ACFSR2_09580</name>
</gene>
<reference evidence="3" key="1">
    <citation type="journal article" date="2019" name="Int. J. Syst. Evol. Microbiol.">
        <title>The Global Catalogue of Microorganisms (GCM) 10K type strain sequencing project: providing services to taxonomists for standard genome sequencing and annotation.</title>
        <authorList>
            <consortium name="The Broad Institute Genomics Platform"/>
            <consortium name="The Broad Institute Genome Sequencing Center for Infectious Disease"/>
            <person name="Wu L."/>
            <person name="Ma J."/>
        </authorList>
    </citation>
    <scope>NUCLEOTIDE SEQUENCE [LARGE SCALE GENOMIC DNA]</scope>
    <source>
        <strain evidence="3">KCTC 52344</strain>
    </source>
</reference>